<organism evidence="4 5">
    <name type="scientific">Thioalkalicoccus limnaeus</name>
    <dbReference type="NCBI Taxonomy" id="120681"/>
    <lineage>
        <taxon>Bacteria</taxon>
        <taxon>Pseudomonadati</taxon>
        <taxon>Pseudomonadota</taxon>
        <taxon>Gammaproteobacteria</taxon>
        <taxon>Chromatiales</taxon>
        <taxon>Chromatiaceae</taxon>
        <taxon>Thioalkalicoccus</taxon>
    </lineage>
</organism>
<proteinExistence type="predicted"/>
<name>A0ABV4BF67_9GAMM</name>
<keyword evidence="2" id="KW-0067">ATP-binding</keyword>
<evidence type="ECO:0000256" key="1">
    <source>
        <dbReference type="ARBA" id="ARBA00022741"/>
    </source>
</evidence>
<dbReference type="PIRSF" id="PIRSF003092">
    <property type="entry name" value="MinD"/>
    <property type="match status" value="1"/>
</dbReference>
<reference evidence="4 5" key="1">
    <citation type="submission" date="2024-05" db="EMBL/GenBank/DDBJ databases">
        <title>Genome Sequence and Characterization of the New Strain Purple Sulfur Bacterium of Genus Thioalkalicoccus.</title>
        <authorList>
            <person name="Bryantseva I.A."/>
            <person name="Kyndt J.A."/>
            <person name="Imhoff J.F."/>
        </authorList>
    </citation>
    <scope>NUCLEOTIDE SEQUENCE [LARGE SCALE GENOMIC DNA]</scope>
    <source>
        <strain evidence="4 5">Um2</strain>
    </source>
</reference>
<comment type="caution">
    <text evidence="4">The sequence shown here is derived from an EMBL/GenBank/DDBJ whole genome shotgun (WGS) entry which is preliminary data.</text>
</comment>
<dbReference type="EMBL" id="JBDKXB010000005">
    <property type="protein sequence ID" value="MEY6431923.1"/>
    <property type="molecule type" value="Genomic_DNA"/>
</dbReference>
<feature type="domain" description="CobQ/CobB/MinD/ParA nucleotide binding" evidence="3">
    <location>
        <begin position="20"/>
        <end position="234"/>
    </location>
</feature>
<dbReference type="InterPro" id="IPR027417">
    <property type="entry name" value="P-loop_NTPase"/>
</dbReference>
<evidence type="ECO:0000259" key="3">
    <source>
        <dbReference type="Pfam" id="PF01656"/>
    </source>
</evidence>
<dbReference type="InterPro" id="IPR025501">
    <property type="entry name" value="MinD_FleN"/>
</dbReference>
<dbReference type="Pfam" id="PF01656">
    <property type="entry name" value="CbiA"/>
    <property type="match status" value="1"/>
</dbReference>
<dbReference type="PANTHER" id="PTHR43384:SF4">
    <property type="entry name" value="CELLULOSE BIOSYNTHESIS PROTEIN BCSQ-RELATED"/>
    <property type="match status" value="1"/>
</dbReference>
<keyword evidence="1" id="KW-0547">Nucleotide-binding</keyword>
<sequence>MVERSSSVSYLARSQPVQVVAVASGKGGVGKTSVSVNLGVAMARRGHETMLFDADLGLANVGVLLGLQSRHDLSHVMEGRVGLEEILIDGPAGLKIVPGASGISRMASLSRPEQAGLVRAFSDLPMPIDFLLVDTAAGISEDVVFFARAAQDVLLVVCDEPASLMDAYALIKVLNKEHGVSHFNFVANMVPSAQQGRRLYSKLLCVTDRFLDIVLSYLGTIPIDEQLRKAVQHQRAVTDLYPRSRSAIAFDELARTLEARPRTYLPSGHPEFFLERMVQAGAGCG</sequence>
<dbReference type="InterPro" id="IPR033875">
    <property type="entry name" value="FlhG"/>
</dbReference>
<dbReference type="PANTHER" id="PTHR43384">
    <property type="entry name" value="SEPTUM SITE-DETERMINING PROTEIN MIND HOMOLOG, CHLOROPLASTIC-RELATED"/>
    <property type="match status" value="1"/>
</dbReference>
<dbReference type="InterPro" id="IPR050625">
    <property type="entry name" value="ParA/MinD_ATPase"/>
</dbReference>
<evidence type="ECO:0000256" key="2">
    <source>
        <dbReference type="ARBA" id="ARBA00022840"/>
    </source>
</evidence>
<protein>
    <submittedName>
        <fullName evidence="4">MinD/ParA family protein</fullName>
    </submittedName>
</protein>
<evidence type="ECO:0000313" key="5">
    <source>
        <dbReference type="Proteomes" id="UP001564408"/>
    </source>
</evidence>
<accession>A0ABV4BF67</accession>
<dbReference type="SUPFAM" id="SSF52540">
    <property type="entry name" value="P-loop containing nucleoside triphosphate hydrolases"/>
    <property type="match status" value="1"/>
</dbReference>
<gene>
    <name evidence="4" type="ORF">ABC977_05810</name>
</gene>
<dbReference type="InterPro" id="IPR002586">
    <property type="entry name" value="CobQ/CobB/MinD/ParA_Nub-bd_dom"/>
</dbReference>
<dbReference type="Gene3D" id="3.40.50.300">
    <property type="entry name" value="P-loop containing nucleotide triphosphate hydrolases"/>
    <property type="match status" value="1"/>
</dbReference>
<evidence type="ECO:0000313" key="4">
    <source>
        <dbReference type="EMBL" id="MEY6431923.1"/>
    </source>
</evidence>
<keyword evidence="5" id="KW-1185">Reference proteome</keyword>
<dbReference type="CDD" id="cd02038">
    <property type="entry name" value="FlhG-like"/>
    <property type="match status" value="1"/>
</dbReference>
<dbReference type="Proteomes" id="UP001564408">
    <property type="component" value="Unassembled WGS sequence"/>
</dbReference>